<dbReference type="EMBL" id="AONQ01000027">
    <property type="protein sequence ID" value="EME69789.1"/>
    <property type="molecule type" value="Genomic_DNA"/>
</dbReference>
<evidence type="ECO:0000256" key="1">
    <source>
        <dbReference type="ARBA" id="ARBA00006407"/>
    </source>
</evidence>
<sequence length="187" mass="20680">MPFRKFFERRRREQIAHDLYVTVINQARLPDFYLRFAVPDTLDGRFDLIVLHAFLVMRRLRQVTAEEGGEQAREVAQALFDLMFADMDQNLRELGVSDMSVGKRVKQMARAFYGRAAAYDDGLAADGAGLAEALRRNLYGTVEGELDPAAVQRVAGYLVAQAAHLAGQAAGELLAGQVTFQALESGA</sequence>
<dbReference type="Proteomes" id="UP000011744">
    <property type="component" value="Unassembled WGS sequence"/>
</dbReference>
<keyword evidence="5" id="KW-1185">Reference proteome</keyword>
<dbReference type="PANTHER" id="PTHR12184:SF1">
    <property type="entry name" value="UBIQUINOL-CYTOCHROME-C REDUCTASE COMPLEX ASSEMBLY FACTOR 1"/>
    <property type="match status" value="1"/>
</dbReference>
<protein>
    <submittedName>
        <fullName evidence="4">CBP3 protein</fullName>
    </submittedName>
</protein>
<accession>M3ABA3</accession>
<reference evidence="4 5" key="1">
    <citation type="journal article" date="2014" name="Genome Announc.">
        <title>Draft Genome Sequence of Magnetospirillum sp. Strain SO-1, a Freshwater Magnetotactic Bacterium Isolated from the Ol'khovka River, Russia.</title>
        <authorList>
            <person name="Grouzdev D.S."/>
            <person name="Dziuba M.V."/>
            <person name="Sukhacheva M.S."/>
            <person name="Mardanov A.V."/>
            <person name="Beletskiy A.V."/>
            <person name="Kuznetsov B.B."/>
            <person name="Skryabin K.G."/>
        </authorList>
    </citation>
    <scope>NUCLEOTIDE SEQUENCE [LARGE SCALE GENOMIC DNA]</scope>
    <source>
        <strain evidence="4 5">SO-1</strain>
    </source>
</reference>
<dbReference type="InterPro" id="IPR014569">
    <property type="entry name" value="Ubq_cyt-c_CBP3-rel"/>
</dbReference>
<comment type="caution">
    <text evidence="4">The sequence shown here is derived from an EMBL/GenBank/DDBJ whole genome shotgun (WGS) entry which is preliminary data.</text>
</comment>
<dbReference type="InterPro" id="IPR021150">
    <property type="entry name" value="Ubiq_cyt_c_chap"/>
</dbReference>
<name>M3ABA3_9PROT</name>
<dbReference type="eggNOG" id="COG5452">
    <property type="taxonomic scope" value="Bacteria"/>
</dbReference>
<comment type="similarity">
    <text evidence="1">Belongs to the CBP3 family.</text>
</comment>
<evidence type="ECO:0000256" key="2">
    <source>
        <dbReference type="ARBA" id="ARBA00006436"/>
    </source>
</evidence>
<dbReference type="AlphaFoldDB" id="M3ABA3"/>
<dbReference type="RefSeq" id="WP_008617594.1">
    <property type="nucleotide sequence ID" value="NZ_AONQ01000027.1"/>
</dbReference>
<dbReference type="PIRSF" id="PIRSF032079">
    <property type="entry name" value="UCP032079"/>
    <property type="match status" value="1"/>
</dbReference>
<dbReference type="InterPro" id="IPR007129">
    <property type="entry name" value="Ubiqinol_cyt_c_chaperone_CPB3"/>
</dbReference>
<dbReference type="Pfam" id="PF03981">
    <property type="entry name" value="Ubiq_cyt_C_chap"/>
    <property type="match status" value="1"/>
</dbReference>
<dbReference type="STRING" id="1244869.H261_11485"/>
<dbReference type="OrthoDB" id="7158889at2"/>
<organism evidence="4 5">
    <name type="scientific">Paramagnetospirillum caucaseum</name>
    <dbReference type="NCBI Taxonomy" id="1244869"/>
    <lineage>
        <taxon>Bacteria</taxon>
        <taxon>Pseudomonadati</taxon>
        <taxon>Pseudomonadota</taxon>
        <taxon>Alphaproteobacteria</taxon>
        <taxon>Rhodospirillales</taxon>
        <taxon>Magnetospirillaceae</taxon>
        <taxon>Paramagnetospirillum</taxon>
    </lineage>
</organism>
<proteinExistence type="inferred from homology"/>
<evidence type="ECO:0000313" key="5">
    <source>
        <dbReference type="Proteomes" id="UP000011744"/>
    </source>
</evidence>
<evidence type="ECO:0000313" key="4">
    <source>
        <dbReference type="EMBL" id="EME69789.1"/>
    </source>
</evidence>
<evidence type="ECO:0000259" key="3">
    <source>
        <dbReference type="Pfam" id="PF03981"/>
    </source>
</evidence>
<feature type="domain" description="Ubiquinol-cytochrome c chaperone" evidence="3">
    <location>
        <begin position="35"/>
        <end position="180"/>
    </location>
</feature>
<gene>
    <name evidence="4" type="ORF">H261_11485</name>
</gene>
<comment type="similarity">
    <text evidence="2">Belongs to the UPF0174 family.</text>
</comment>
<dbReference type="PATRIC" id="fig|1244869.3.peg.2315"/>
<dbReference type="PANTHER" id="PTHR12184">
    <property type="entry name" value="UBIQUINOL-CYTOCHROME C REDUCTASE COMPLEX ASSEMBLY FACTOR 1 FAMILY MEMBER"/>
    <property type="match status" value="1"/>
</dbReference>